<keyword evidence="1" id="KW-0449">Lipoprotein</keyword>
<dbReference type="AlphaFoldDB" id="A0A3D6BND1"/>
<accession>A0A3D6BND1</accession>
<dbReference type="Pfam" id="PF12771">
    <property type="entry name" value="SusD-like_2"/>
    <property type="match status" value="1"/>
</dbReference>
<proteinExistence type="predicted"/>
<dbReference type="InterPro" id="IPR041662">
    <property type="entry name" value="SusD-like_2"/>
</dbReference>
<dbReference type="SUPFAM" id="SSF48452">
    <property type="entry name" value="TPR-like"/>
    <property type="match status" value="1"/>
</dbReference>
<evidence type="ECO:0000313" key="2">
    <source>
        <dbReference type="Proteomes" id="UP000263268"/>
    </source>
</evidence>
<dbReference type="PROSITE" id="PS51257">
    <property type="entry name" value="PROKAR_LIPOPROTEIN"/>
    <property type="match status" value="1"/>
</dbReference>
<dbReference type="InterPro" id="IPR011990">
    <property type="entry name" value="TPR-like_helical_dom_sf"/>
</dbReference>
<protein>
    <submittedName>
        <fullName evidence="1">SusD/RagB family nutrient-binding outer membrane lipoprotein</fullName>
    </submittedName>
</protein>
<organism evidence="1 2">
    <name type="scientific">Xanthomarina gelatinilytica</name>
    <dbReference type="NCBI Taxonomy" id="1137281"/>
    <lineage>
        <taxon>Bacteria</taxon>
        <taxon>Pseudomonadati</taxon>
        <taxon>Bacteroidota</taxon>
        <taxon>Flavobacteriia</taxon>
        <taxon>Flavobacteriales</taxon>
        <taxon>Flavobacteriaceae</taxon>
        <taxon>Xanthomarina</taxon>
    </lineage>
</organism>
<dbReference type="Proteomes" id="UP000263268">
    <property type="component" value="Unassembled WGS sequence"/>
</dbReference>
<comment type="caution">
    <text evidence="1">The sequence shown here is derived from an EMBL/GenBank/DDBJ whole genome shotgun (WGS) entry which is preliminary data.</text>
</comment>
<reference evidence="1 2" key="1">
    <citation type="journal article" date="2018" name="Nat. Biotechnol.">
        <title>A standardized bacterial taxonomy based on genome phylogeny substantially revises the tree of life.</title>
        <authorList>
            <person name="Parks D.H."/>
            <person name="Chuvochina M."/>
            <person name="Waite D.W."/>
            <person name="Rinke C."/>
            <person name="Skarshewski A."/>
            <person name="Chaumeil P.A."/>
            <person name="Hugenholtz P."/>
        </authorList>
    </citation>
    <scope>NUCLEOTIDE SEQUENCE [LARGE SCALE GENOMIC DNA]</scope>
    <source>
        <strain evidence="1">UBA10227</strain>
    </source>
</reference>
<name>A0A3D6BND1_9FLAO</name>
<sequence length="480" mass="52566">MMKKINLIVLLFIGLVFVSCDKDFEELNSNPNDPTSVPAELLLGSMIRSTGNVMYSTFNGGDMGACWAQHFSKVQYNDEERYIPRESAIGNVWAVLYESVAADANAMYELAVLEENMVAQGAALTMKAYAFLLLTDLYGDIPFTEALQGATNISPVYDSQQTVYNGCLAILDDAISKLNPANGSLDSSQDIMYGGDVSKWRKFAASLKFRALMRMSGKDARPSEMQALVNSGLLFSSSADDANLVYLSDAPNANPIYESVVFGTRNEWKINSEIVERMDGTLGLPIDNRLPVMAQENADGIYRGKPSGIQGVPNNDYNYANVSPLGEFYLRPELPAVFLSYTELQFLLAEAAKKNYISGGDAAASAYYLAGIESSFADNDGADIDAYYAGLIVYNSSTALEQIATQKWIALYSQGFEAWIEWKRTGYPNLDPAIDGAINEIPSRLTYPVIEQSLNAANYNAAVANMPGGDKLTTPVWWMN</sequence>
<gene>
    <name evidence="1" type="ORF">DHV22_02285</name>
</gene>
<evidence type="ECO:0000313" key="1">
    <source>
        <dbReference type="EMBL" id="HCY80498.1"/>
    </source>
</evidence>
<dbReference type="EMBL" id="DPRK01000032">
    <property type="protein sequence ID" value="HCY80498.1"/>
    <property type="molecule type" value="Genomic_DNA"/>
</dbReference>
<dbReference type="Gene3D" id="1.25.40.390">
    <property type="match status" value="1"/>
</dbReference>